<proteinExistence type="predicted"/>
<dbReference type="SUPFAM" id="SSF51658">
    <property type="entry name" value="Xylose isomerase-like"/>
    <property type="match status" value="1"/>
</dbReference>
<comment type="caution">
    <text evidence="2">The sequence shown here is derived from an EMBL/GenBank/DDBJ whole genome shotgun (WGS) entry which is preliminary data.</text>
</comment>
<dbReference type="Pfam" id="PF01261">
    <property type="entry name" value="AP_endonuc_2"/>
    <property type="match status" value="1"/>
</dbReference>
<name>A0A9W6RJG8_9ACTN</name>
<dbReference type="EMBL" id="BSTJ01000007">
    <property type="protein sequence ID" value="GLY77131.1"/>
    <property type="molecule type" value="Genomic_DNA"/>
</dbReference>
<evidence type="ECO:0000259" key="1">
    <source>
        <dbReference type="Pfam" id="PF01261"/>
    </source>
</evidence>
<dbReference type="InterPro" id="IPR050312">
    <property type="entry name" value="IolE/XylAMocC-like"/>
</dbReference>
<protein>
    <recommendedName>
        <fullName evidence="1">Xylose isomerase-like TIM barrel domain-containing protein</fullName>
    </recommendedName>
</protein>
<dbReference type="Proteomes" id="UP001165135">
    <property type="component" value="Unassembled WGS sequence"/>
</dbReference>
<accession>A0A9W6RJG8</accession>
<dbReference type="AlphaFoldDB" id="A0A9W6RJG8"/>
<sequence length="286" mass="30210">MRLGVCSVGLPDLTPDQAIPLAAQAGYAGIEWRVSPEVGGPGPAHFLTNNRCTVPPTDAAVRAVRERCAEAGLRIIGLNPYLEPGDLAGLEEMMRLAVIAGAAGVRLRAPRMGDAGFHRLVATATEYFTAAAELARRYEIKALLEMHQGTVCPSASLAVRVVGELPAEHVGVIYDAGNVVLEGSEDPSMALQILGPYLAHVHLKNAAFTRPPGGGVWRPEWTPLDDGVLDVPRVLDVLAAAGYQGWISVEDLSTDRPPADALRFNASFLSRHVAFTGSAPAARAAV</sequence>
<feature type="domain" description="Xylose isomerase-like TIM barrel" evidence="1">
    <location>
        <begin position="21"/>
        <end position="269"/>
    </location>
</feature>
<organism evidence="2 3">
    <name type="scientific">Actinoallomurus iriomotensis</name>
    <dbReference type="NCBI Taxonomy" id="478107"/>
    <lineage>
        <taxon>Bacteria</taxon>
        <taxon>Bacillati</taxon>
        <taxon>Actinomycetota</taxon>
        <taxon>Actinomycetes</taxon>
        <taxon>Streptosporangiales</taxon>
        <taxon>Thermomonosporaceae</taxon>
        <taxon>Actinoallomurus</taxon>
    </lineage>
</organism>
<dbReference type="RefSeq" id="WP_285626257.1">
    <property type="nucleotide sequence ID" value="NZ_BSTJ01000007.1"/>
</dbReference>
<gene>
    <name evidence="2" type="ORF">Airi01_053980</name>
</gene>
<dbReference type="PANTHER" id="PTHR12110">
    <property type="entry name" value="HYDROXYPYRUVATE ISOMERASE"/>
    <property type="match status" value="1"/>
</dbReference>
<dbReference type="InterPro" id="IPR036237">
    <property type="entry name" value="Xyl_isomerase-like_sf"/>
</dbReference>
<reference evidence="2" key="1">
    <citation type="submission" date="2023-03" db="EMBL/GenBank/DDBJ databases">
        <title>Actinoallomurus iriomotensis NBRC 103681.</title>
        <authorList>
            <person name="Ichikawa N."/>
            <person name="Sato H."/>
            <person name="Tonouchi N."/>
        </authorList>
    </citation>
    <scope>NUCLEOTIDE SEQUENCE</scope>
    <source>
        <strain evidence="2">NBRC 103681</strain>
    </source>
</reference>
<dbReference type="PANTHER" id="PTHR12110:SF53">
    <property type="entry name" value="BLR5974 PROTEIN"/>
    <property type="match status" value="1"/>
</dbReference>
<dbReference type="Gene3D" id="3.20.20.150">
    <property type="entry name" value="Divalent-metal-dependent TIM barrel enzymes"/>
    <property type="match status" value="1"/>
</dbReference>
<evidence type="ECO:0000313" key="2">
    <source>
        <dbReference type="EMBL" id="GLY77131.1"/>
    </source>
</evidence>
<evidence type="ECO:0000313" key="3">
    <source>
        <dbReference type="Proteomes" id="UP001165135"/>
    </source>
</evidence>
<dbReference type="InterPro" id="IPR013022">
    <property type="entry name" value="Xyl_isomerase-like_TIM-brl"/>
</dbReference>